<evidence type="ECO:0000256" key="4">
    <source>
        <dbReference type="ARBA" id="ARBA00023004"/>
    </source>
</evidence>
<dbReference type="GO" id="GO:0016705">
    <property type="term" value="F:oxidoreductase activity, acting on paired donors, with incorporation or reduction of molecular oxygen"/>
    <property type="evidence" value="ECO:0007669"/>
    <property type="project" value="UniProtKB-ARBA"/>
</dbReference>
<dbReference type="SUPFAM" id="SSF50022">
    <property type="entry name" value="ISP domain"/>
    <property type="match status" value="1"/>
</dbReference>
<keyword evidence="4" id="KW-0408">Iron</keyword>
<evidence type="ECO:0000259" key="6">
    <source>
        <dbReference type="PROSITE" id="PS51296"/>
    </source>
</evidence>
<dbReference type="Gene3D" id="2.102.10.10">
    <property type="entry name" value="Rieske [2Fe-2S] iron-sulphur domain"/>
    <property type="match status" value="1"/>
</dbReference>
<protein>
    <submittedName>
        <fullName evidence="7">Rieske domain protein</fullName>
    </submittedName>
</protein>
<evidence type="ECO:0000256" key="2">
    <source>
        <dbReference type="ARBA" id="ARBA00022723"/>
    </source>
</evidence>
<dbReference type="AlphaFoldDB" id="X7XTQ8"/>
<dbReference type="Gene3D" id="3.90.380.10">
    <property type="entry name" value="Naphthalene 1,2-dioxygenase Alpha Subunit, Chain A, domain 1"/>
    <property type="match status" value="1"/>
</dbReference>
<dbReference type="GO" id="GO:0004497">
    <property type="term" value="F:monooxygenase activity"/>
    <property type="evidence" value="ECO:0007669"/>
    <property type="project" value="UniProtKB-ARBA"/>
</dbReference>
<dbReference type="RefSeq" id="WP_036396251.1">
    <property type="nucleotide sequence ID" value="NZ_JAOA01000032.1"/>
</dbReference>
<dbReference type="PROSITE" id="PS51296">
    <property type="entry name" value="RIESKE"/>
    <property type="match status" value="1"/>
</dbReference>
<proteinExistence type="predicted"/>
<dbReference type="EMBL" id="JAOA01000032">
    <property type="protein sequence ID" value="ETZ97657.1"/>
    <property type="molecule type" value="Genomic_DNA"/>
</dbReference>
<feature type="domain" description="Rieske" evidence="6">
    <location>
        <begin position="53"/>
        <end position="121"/>
    </location>
</feature>
<dbReference type="GO" id="GO:0046872">
    <property type="term" value="F:metal ion binding"/>
    <property type="evidence" value="ECO:0007669"/>
    <property type="project" value="UniProtKB-KW"/>
</dbReference>
<sequence length="121" mass="13770">MDHHQLIDLTRRALKLARDQTTDLAPRQHTVHAREYTSLERHERDRAMLMSSPQLVGYVSELPRPGSYCTKTVLGRSVLLTRTSDGSVRAFDNVCLHRQAQVATGCGTAKRFSCPYHAWTY</sequence>
<evidence type="ECO:0000256" key="3">
    <source>
        <dbReference type="ARBA" id="ARBA00023002"/>
    </source>
</evidence>
<reference evidence="7 8" key="1">
    <citation type="submission" date="2013-12" db="EMBL/GenBank/DDBJ databases">
        <authorList>
            <person name="Brown-Elliot B."/>
            <person name="Wallace R."/>
            <person name="Lenaerts A."/>
            <person name="Ordway D."/>
            <person name="DeGroote M.A."/>
            <person name="Parker T."/>
            <person name="Sizemore C."/>
            <person name="Tallon L.J."/>
            <person name="Sadzewicz L.K."/>
            <person name="Sengamalay N."/>
            <person name="Fraser C.M."/>
            <person name="Hine E."/>
            <person name="Shefchek K.A."/>
            <person name="Das S.P."/>
            <person name="Tettelin H."/>
        </authorList>
    </citation>
    <scope>NUCLEOTIDE SEQUENCE [LARGE SCALE GENOMIC DNA]</scope>
    <source>
        <strain evidence="7 8">662</strain>
    </source>
</reference>
<keyword evidence="2" id="KW-0479">Metal-binding</keyword>
<evidence type="ECO:0000313" key="8">
    <source>
        <dbReference type="Proteomes" id="UP000020561"/>
    </source>
</evidence>
<keyword evidence="5" id="KW-0411">Iron-sulfur</keyword>
<feature type="non-terminal residue" evidence="7">
    <location>
        <position position="121"/>
    </location>
</feature>
<dbReference type="GO" id="GO:0051537">
    <property type="term" value="F:2 iron, 2 sulfur cluster binding"/>
    <property type="evidence" value="ECO:0007669"/>
    <property type="project" value="UniProtKB-KW"/>
</dbReference>
<keyword evidence="1" id="KW-0001">2Fe-2S</keyword>
<keyword evidence="3" id="KW-0560">Oxidoreductase</keyword>
<evidence type="ECO:0000256" key="5">
    <source>
        <dbReference type="ARBA" id="ARBA00023014"/>
    </source>
</evidence>
<dbReference type="InterPro" id="IPR036922">
    <property type="entry name" value="Rieske_2Fe-2S_sf"/>
</dbReference>
<organism evidence="7 8">
    <name type="scientific">Mycobacterium kansasii 662</name>
    <dbReference type="NCBI Taxonomy" id="1299326"/>
    <lineage>
        <taxon>Bacteria</taxon>
        <taxon>Bacillati</taxon>
        <taxon>Actinomycetota</taxon>
        <taxon>Actinomycetes</taxon>
        <taxon>Mycobacteriales</taxon>
        <taxon>Mycobacteriaceae</taxon>
        <taxon>Mycobacterium</taxon>
    </lineage>
</organism>
<dbReference type="Pfam" id="PF00355">
    <property type="entry name" value="Rieske"/>
    <property type="match status" value="1"/>
</dbReference>
<comment type="caution">
    <text evidence="7">The sequence shown here is derived from an EMBL/GenBank/DDBJ whole genome shotgun (WGS) entry which is preliminary data.</text>
</comment>
<gene>
    <name evidence="7" type="ORF">I545_6798</name>
</gene>
<name>X7XTQ8_MYCKA</name>
<dbReference type="Proteomes" id="UP000020561">
    <property type="component" value="Unassembled WGS sequence"/>
</dbReference>
<accession>X7XTQ8</accession>
<dbReference type="InterPro" id="IPR017941">
    <property type="entry name" value="Rieske_2Fe-2S"/>
</dbReference>
<dbReference type="InterPro" id="IPR001663">
    <property type="entry name" value="Rng_hydr_dOase-A"/>
</dbReference>
<dbReference type="PANTHER" id="PTHR43756:SF5">
    <property type="entry name" value="CHOLINE MONOOXYGENASE, CHLOROPLASTIC"/>
    <property type="match status" value="1"/>
</dbReference>
<dbReference type="CDD" id="cd03469">
    <property type="entry name" value="Rieske_RO_Alpha_N"/>
    <property type="match status" value="1"/>
</dbReference>
<dbReference type="PANTHER" id="PTHR43756">
    <property type="entry name" value="CHOLINE MONOOXYGENASE, CHLOROPLASTIC"/>
    <property type="match status" value="1"/>
</dbReference>
<evidence type="ECO:0000256" key="1">
    <source>
        <dbReference type="ARBA" id="ARBA00022714"/>
    </source>
</evidence>
<evidence type="ECO:0000313" key="7">
    <source>
        <dbReference type="EMBL" id="ETZ97657.1"/>
    </source>
</evidence>